<accession>A0ABR6AVD5</accession>
<dbReference type="InterPro" id="IPR050639">
    <property type="entry name" value="SSR_resolvase"/>
</dbReference>
<name>A0ABR6AVD5_9HYPH</name>
<dbReference type="InterPro" id="IPR036162">
    <property type="entry name" value="Resolvase-like_N_sf"/>
</dbReference>
<reference evidence="6 7" key="1">
    <citation type="submission" date="2020-07" db="EMBL/GenBank/DDBJ databases">
        <title>Genomic Encyclopedia of Type Strains, Phase IV (KMG-V): Genome sequencing to study the core and pangenomes of soil and plant-associated prokaryotes.</title>
        <authorList>
            <person name="Whitman W."/>
        </authorList>
    </citation>
    <scope>NUCLEOTIDE SEQUENCE [LARGE SCALE GENOMIC DNA]</scope>
    <source>
        <strain evidence="6 7">RH4WT92</strain>
    </source>
</reference>
<evidence type="ECO:0000313" key="6">
    <source>
        <dbReference type="EMBL" id="MBA8853430.1"/>
    </source>
</evidence>
<dbReference type="SMART" id="SM00857">
    <property type="entry name" value="Resolvase"/>
    <property type="match status" value="1"/>
</dbReference>
<gene>
    <name evidence="6" type="ORF">FHW20_004411</name>
</gene>
<keyword evidence="1" id="KW-0229">DNA integration</keyword>
<dbReference type="InterPro" id="IPR006119">
    <property type="entry name" value="Resolv_N"/>
</dbReference>
<proteinExistence type="predicted"/>
<feature type="active site" description="O-(5'-phospho-DNA)-serine intermediate" evidence="4">
    <location>
        <position position="68"/>
    </location>
</feature>
<dbReference type="Gene3D" id="3.40.50.1390">
    <property type="entry name" value="Resolvase, N-terminal catalytic domain"/>
    <property type="match status" value="1"/>
</dbReference>
<keyword evidence="3" id="KW-0233">DNA recombination</keyword>
<dbReference type="PANTHER" id="PTHR30461:SF2">
    <property type="entry name" value="SERINE RECOMBINASE PINE-RELATED"/>
    <property type="match status" value="1"/>
</dbReference>
<sequence length="352" mass="39152">MAIFPMVSTFSVPANGNKRRLQTIGYPYLLHLENLSTPISMALQMARDTQHRSSRRPQGRLIGYARVSTDEQATEAQEIELRSAGCDVIVQEHGSGASRARPALSKLLREINAGDTLVVVRLDRLARSVSHLLEVIEDLTAKNAHFRSLRDPIDTSTPQGMFSLQVLGAVAQLERALISERTKAGIKAAKAKGRLPGNPGIREKRPEALAKMTAVQKAAYGDRIQASANQWLPTVRHMRPDQTWDDIARVLKQRGLDWTPERLRRAVKWMVAERMAEPALLRKSPPRQPEDRLMTLVAGIHSSNPDLTLRQIAAQLERLHERTPRGGSKWSPSSVKNLIDRAHRLGLISSAG</sequence>
<dbReference type="Pfam" id="PF00239">
    <property type="entry name" value="Resolvase"/>
    <property type="match status" value="1"/>
</dbReference>
<dbReference type="Proteomes" id="UP000578622">
    <property type="component" value="Unassembled WGS sequence"/>
</dbReference>
<keyword evidence="7" id="KW-1185">Reference proteome</keyword>
<comment type="caution">
    <text evidence="6">The sequence shown here is derived from an EMBL/GenBank/DDBJ whole genome shotgun (WGS) entry which is preliminary data.</text>
</comment>
<organism evidence="6 7">
    <name type="scientific">Brucella intermedia</name>
    <dbReference type="NCBI Taxonomy" id="94625"/>
    <lineage>
        <taxon>Bacteria</taxon>
        <taxon>Pseudomonadati</taxon>
        <taxon>Pseudomonadota</taxon>
        <taxon>Alphaproteobacteria</taxon>
        <taxon>Hyphomicrobiales</taxon>
        <taxon>Brucellaceae</taxon>
        <taxon>Brucella/Ochrobactrum group</taxon>
        <taxon>Brucella</taxon>
    </lineage>
</organism>
<dbReference type="PROSITE" id="PS00397">
    <property type="entry name" value="RECOMBINASES_1"/>
    <property type="match status" value="1"/>
</dbReference>
<protein>
    <submittedName>
        <fullName evidence="6">DNA invertase Pin-like site-specific DNA recombinase</fullName>
    </submittedName>
</protein>
<evidence type="ECO:0000256" key="3">
    <source>
        <dbReference type="ARBA" id="ARBA00023172"/>
    </source>
</evidence>
<dbReference type="PROSITE" id="PS51736">
    <property type="entry name" value="RECOMBINASES_3"/>
    <property type="match status" value="1"/>
</dbReference>
<feature type="domain" description="Resolvase/invertase-type recombinase catalytic" evidence="5">
    <location>
        <begin position="60"/>
        <end position="193"/>
    </location>
</feature>
<evidence type="ECO:0000256" key="1">
    <source>
        <dbReference type="ARBA" id="ARBA00022908"/>
    </source>
</evidence>
<dbReference type="InterPro" id="IPR006118">
    <property type="entry name" value="Recombinase_CS"/>
</dbReference>
<dbReference type="PANTHER" id="PTHR30461">
    <property type="entry name" value="DNA-INVERTASE FROM LAMBDOID PROPHAGE"/>
    <property type="match status" value="1"/>
</dbReference>
<evidence type="ECO:0000256" key="4">
    <source>
        <dbReference type="PROSITE-ProRule" id="PRU10137"/>
    </source>
</evidence>
<evidence type="ECO:0000313" key="7">
    <source>
        <dbReference type="Proteomes" id="UP000578622"/>
    </source>
</evidence>
<dbReference type="EMBL" id="JACGXG010000011">
    <property type="protein sequence ID" value="MBA8853430.1"/>
    <property type="molecule type" value="Genomic_DNA"/>
</dbReference>
<dbReference type="SUPFAM" id="SSF53041">
    <property type="entry name" value="Resolvase-like"/>
    <property type="match status" value="1"/>
</dbReference>
<evidence type="ECO:0000256" key="2">
    <source>
        <dbReference type="ARBA" id="ARBA00023125"/>
    </source>
</evidence>
<dbReference type="CDD" id="cd03768">
    <property type="entry name" value="SR_ResInv"/>
    <property type="match status" value="1"/>
</dbReference>
<keyword evidence="2" id="KW-0238">DNA-binding</keyword>
<dbReference type="PROSITE" id="PS00398">
    <property type="entry name" value="RECOMBINASES_2"/>
    <property type="match status" value="1"/>
</dbReference>
<evidence type="ECO:0000259" key="5">
    <source>
        <dbReference type="PROSITE" id="PS51736"/>
    </source>
</evidence>